<accession>A0A1G8JKH8</accession>
<dbReference type="Gene3D" id="3.40.710.10">
    <property type="entry name" value="DD-peptidase/beta-lactamase superfamily"/>
    <property type="match status" value="1"/>
</dbReference>
<feature type="domain" description="Penicillin-binding protein transpeptidase" evidence="5">
    <location>
        <begin position="271"/>
        <end position="562"/>
    </location>
</feature>
<dbReference type="InterPro" id="IPR001460">
    <property type="entry name" value="PCN-bd_Tpept"/>
</dbReference>
<keyword evidence="4" id="KW-1133">Transmembrane helix</keyword>
<comment type="similarity">
    <text evidence="2">Belongs to the transpeptidase family.</text>
</comment>
<keyword evidence="3 4" id="KW-0472">Membrane</keyword>
<dbReference type="Proteomes" id="UP000199258">
    <property type="component" value="Unassembled WGS sequence"/>
</dbReference>
<evidence type="ECO:0000256" key="2">
    <source>
        <dbReference type="ARBA" id="ARBA00007171"/>
    </source>
</evidence>
<organism evidence="7 8">
    <name type="scientific">Arthrobacter subterraneus</name>
    <dbReference type="NCBI Taxonomy" id="335973"/>
    <lineage>
        <taxon>Bacteria</taxon>
        <taxon>Bacillati</taxon>
        <taxon>Actinomycetota</taxon>
        <taxon>Actinomycetes</taxon>
        <taxon>Micrococcales</taxon>
        <taxon>Micrococcaceae</taxon>
        <taxon>Arthrobacter</taxon>
    </lineage>
</organism>
<dbReference type="PANTHER" id="PTHR30627">
    <property type="entry name" value="PEPTIDOGLYCAN D,D-TRANSPEPTIDASE"/>
    <property type="match status" value="1"/>
</dbReference>
<keyword evidence="8" id="KW-1185">Reference proteome</keyword>
<reference evidence="7 8" key="1">
    <citation type="submission" date="2016-10" db="EMBL/GenBank/DDBJ databases">
        <authorList>
            <person name="de Groot N.N."/>
        </authorList>
    </citation>
    <scope>NUCLEOTIDE SEQUENCE [LARGE SCALE GENOMIC DNA]</scope>
    <source>
        <strain evidence="7 8">NP_1H</strain>
    </source>
</reference>
<dbReference type="InterPro" id="IPR012338">
    <property type="entry name" value="Beta-lactam/transpept-like"/>
</dbReference>
<comment type="subcellular location">
    <subcellularLocation>
        <location evidence="1">Membrane</location>
    </subcellularLocation>
</comment>
<keyword evidence="4" id="KW-0812">Transmembrane</keyword>
<protein>
    <submittedName>
        <fullName evidence="7">Peptidoglycan synthetase FtsI</fullName>
    </submittedName>
</protein>
<feature type="domain" description="Penicillin-binding protein dimerisation" evidence="6">
    <location>
        <begin position="64"/>
        <end position="223"/>
    </location>
</feature>
<evidence type="ECO:0000259" key="5">
    <source>
        <dbReference type="Pfam" id="PF00905"/>
    </source>
</evidence>
<feature type="transmembrane region" description="Helical" evidence="4">
    <location>
        <begin position="21"/>
        <end position="40"/>
    </location>
</feature>
<dbReference type="InterPro" id="IPR036138">
    <property type="entry name" value="PBP_dimer_sf"/>
</dbReference>
<name>A0A1G8JKH8_9MICC</name>
<dbReference type="InterPro" id="IPR005311">
    <property type="entry name" value="PBP_dimer"/>
</dbReference>
<dbReference type="SUPFAM" id="SSF56519">
    <property type="entry name" value="Penicillin binding protein dimerisation domain"/>
    <property type="match status" value="1"/>
</dbReference>
<sequence>MAPGDNTQHETLRVALGAARLRVGLAFVLILLLVLGVRLFQVQGLDLGGMAQAGLNKRLVTQQVPALRGSILDDDGNELAHTVQRFDIVVDQRLSGGDTFDRYNPETDERVQDIPMEQGFEELSAILGQDVETLKAAILGDASFGFVARSVTPEVRNQVLAVGMPGVYADPTTLRTYPSGAVAGSILGFMSGDGRALGGIELTQDEVLTGTAGSRTFEIGGDGIRIPYATNEDVPAQDGQSVRLTIDQDLQYFAQQTIAAQVEDYNAEWGNIVVVEAATGAIKAMAESTTPDPNDYEATNPEFWKPLSVTASFEPGSTTKLITMAAGLEEGIIEPTSRFKTPPTYTVGGQTFKDAFEHGTEQRTAAGIFAKSMNTGTVMIGEQLSKQQRYDWLRKFGIGEPLNVGLNGETSGILPTPDTWDDRQQYTVLFGQGLAQTALHTAMVYQTIANDGVRLQPRLVDAYIDPDGTEHKVPQGEGTRVVSEQTADELHTMLETVTVEGSGASGALEEYRVGSKTGTAEAPGARGGYDGYTLSYAGMAPMEDPQYVVVVTLQRPQGDLYYLVPGESFQKVMKYVLNSNNVPPSTGKPETYPVVY</sequence>
<dbReference type="SUPFAM" id="SSF56601">
    <property type="entry name" value="beta-lactamase/transpeptidase-like"/>
    <property type="match status" value="1"/>
</dbReference>
<evidence type="ECO:0000313" key="7">
    <source>
        <dbReference type="EMBL" id="SDI31130.1"/>
    </source>
</evidence>
<dbReference type="PANTHER" id="PTHR30627:SF1">
    <property type="entry name" value="PEPTIDOGLYCAN D,D-TRANSPEPTIDASE FTSI"/>
    <property type="match status" value="1"/>
</dbReference>
<dbReference type="RefSeq" id="WP_245702817.1">
    <property type="nucleotide sequence ID" value="NZ_FNDT01000009.1"/>
</dbReference>
<dbReference type="InterPro" id="IPR050515">
    <property type="entry name" value="Beta-lactam/transpept"/>
</dbReference>
<dbReference type="Pfam" id="PF03717">
    <property type="entry name" value="PBP_dimer"/>
    <property type="match status" value="1"/>
</dbReference>
<dbReference type="Pfam" id="PF00905">
    <property type="entry name" value="Transpeptidase"/>
    <property type="match status" value="1"/>
</dbReference>
<dbReference type="Gene3D" id="3.30.450.330">
    <property type="match status" value="1"/>
</dbReference>
<evidence type="ECO:0000256" key="1">
    <source>
        <dbReference type="ARBA" id="ARBA00004370"/>
    </source>
</evidence>
<evidence type="ECO:0000313" key="8">
    <source>
        <dbReference type="Proteomes" id="UP000199258"/>
    </source>
</evidence>
<evidence type="ECO:0000256" key="3">
    <source>
        <dbReference type="ARBA" id="ARBA00023136"/>
    </source>
</evidence>
<evidence type="ECO:0000256" key="4">
    <source>
        <dbReference type="SAM" id="Phobius"/>
    </source>
</evidence>
<dbReference type="GO" id="GO:0071555">
    <property type="term" value="P:cell wall organization"/>
    <property type="evidence" value="ECO:0007669"/>
    <property type="project" value="TreeGrafter"/>
</dbReference>
<gene>
    <name evidence="7" type="ORF">SAMN04488693_10920</name>
</gene>
<dbReference type="AlphaFoldDB" id="A0A1G8JKH8"/>
<dbReference type="GO" id="GO:0005886">
    <property type="term" value="C:plasma membrane"/>
    <property type="evidence" value="ECO:0007669"/>
    <property type="project" value="TreeGrafter"/>
</dbReference>
<dbReference type="GO" id="GO:0008658">
    <property type="term" value="F:penicillin binding"/>
    <property type="evidence" value="ECO:0007669"/>
    <property type="project" value="InterPro"/>
</dbReference>
<dbReference type="EMBL" id="FNDT01000009">
    <property type="protein sequence ID" value="SDI31130.1"/>
    <property type="molecule type" value="Genomic_DNA"/>
</dbReference>
<dbReference type="Gene3D" id="3.90.1310.10">
    <property type="entry name" value="Penicillin-binding protein 2a (Domain 2)"/>
    <property type="match status" value="1"/>
</dbReference>
<proteinExistence type="inferred from homology"/>
<evidence type="ECO:0000259" key="6">
    <source>
        <dbReference type="Pfam" id="PF03717"/>
    </source>
</evidence>
<dbReference type="STRING" id="335973.SAMN04488693_10920"/>